<proteinExistence type="predicted"/>
<accession>A0A6G1GQJ9</accession>
<dbReference type="OrthoDB" id="2357318at2759"/>
<name>A0A6G1GQJ9_9PEZI</name>
<dbReference type="AlphaFoldDB" id="A0A6G1GQJ9"/>
<organism evidence="1 2">
    <name type="scientific">Aulographum hederae CBS 113979</name>
    <dbReference type="NCBI Taxonomy" id="1176131"/>
    <lineage>
        <taxon>Eukaryota</taxon>
        <taxon>Fungi</taxon>
        <taxon>Dikarya</taxon>
        <taxon>Ascomycota</taxon>
        <taxon>Pezizomycotina</taxon>
        <taxon>Dothideomycetes</taxon>
        <taxon>Pleosporomycetidae</taxon>
        <taxon>Aulographales</taxon>
        <taxon>Aulographaceae</taxon>
    </lineage>
</organism>
<reference evidence="1" key="1">
    <citation type="journal article" date="2020" name="Stud. Mycol.">
        <title>101 Dothideomycetes genomes: a test case for predicting lifestyles and emergence of pathogens.</title>
        <authorList>
            <person name="Haridas S."/>
            <person name="Albert R."/>
            <person name="Binder M."/>
            <person name="Bloem J."/>
            <person name="Labutti K."/>
            <person name="Salamov A."/>
            <person name="Andreopoulos B."/>
            <person name="Baker S."/>
            <person name="Barry K."/>
            <person name="Bills G."/>
            <person name="Bluhm B."/>
            <person name="Cannon C."/>
            <person name="Castanera R."/>
            <person name="Culley D."/>
            <person name="Daum C."/>
            <person name="Ezra D."/>
            <person name="Gonzalez J."/>
            <person name="Henrissat B."/>
            <person name="Kuo A."/>
            <person name="Liang C."/>
            <person name="Lipzen A."/>
            <person name="Lutzoni F."/>
            <person name="Magnuson J."/>
            <person name="Mondo S."/>
            <person name="Nolan M."/>
            <person name="Ohm R."/>
            <person name="Pangilinan J."/>
            <person name="Park H.-J."/>
            <person name="Ramirez L."/>
            <person name="Alfaro M."/>
            <person name="Sun H."/>
            <person name="Tritt A."/>
            <person name="Yoshinaga Y."/>
            <person name="Zwiers L.-H."/>
            <person name="Turgeon B."/>
            <person name="Goodwin S."/>
            <person name="Spatafora J."/>
            <person name="Crous P."/>
            <person name="Grigoriev I."/>
        </authorList>
    </citation>
    <scope>NUCLEOTIDE SEQUENCE</scope>
    <source>
        <strain evidence="1">CBS 113979</strain>
    </source>
</reference>
<dbReference type="Pfam" id="PF26001">
    <property type="entry name" value="Pex8"/>
    <property type="match status" value="1"/>
</dbReference>
<protein>
    <submittedName>
        <fullName evidence="1">Putative peroxisomal membrane protein Pex17</fullName>
    </submittedName>
</protein>
<dbReference type="PANTHER" id="PTHR39214:SF1">
    <property type="entry name" value="MICROBODY (PEROXISOME) BIOGENESIS PROTEIN PEROXIN 8 (EUROFUNG)"/>
    <property type="match status" value="1"/>
</dbReference>
<dbReference type="PANTHER" id="PTHR39214">
    <property type="entry name" value="MICROBODY (PEROXISOME) BIOGENESIS PROTEIN PEROXIN 8 (EUROFUNG)"/>
    <property type="match status" value="1"/>
</dbReference>
<dbReference type="InterPro" id="IPR055334">
    <property type="entry name" value="PEX8-like"/>
</dbReference>
<dbReference type="Proteomes" id="UP000800041">
    <property type="component" value="Unassembled WGS sequence"/>
</dbReference>
<evidence type="ECO:0000313" key="2">
    <source>
        <dbReference type="Proteomes" id="UP000800041"/>
    </source>
</evidence>
<keyword evidence="2" id="KW-1185">Reference proteome</keyword>
<dbReference type="EMBL" id="ML977178">
    <property type="protein sequence ID" value="KAF1983092.1"/>
    <property type="molecule type" value="Genomic_DNA"/>
</dbReference>
<evidence type="ECO:0000313" key="1">
    <source>
        <dbReference type="EMBL" id="KAF1983092.1"/>
    </source>
</evidence>
<sequence length="694" mass="76291">MPADRLLGILLRSLQTYTEHQDTPRLLSTAASLLTTLTNPLNVTLLTVQLLTAPALWDRPDGLRTCLSFLSVFHSASLTILNREREAHDPKNPQPVPSAASPTVISKDEWTRAIVKAADERSQRWKHLLVLGGLLLGFESPDVEPLTGPLRRTLGSAFVQATNLALVEARAGDELGGSCVTLVLNHVFGSLTDAERAELEYDLLLPVLIKSAYFSTEGLQSAYFLGAIDLDVVEVPGGKFNWPAASPSFVQVERMLQRPLMSSLGPLSRLVSHTLECVKDSWLVQAMIDDLTSFHRSLLVQWRQTKLSEIDPSEESVFLHEDTVRTTLPTLWKVLKSGLFATVIILRGAMGRVVSDGTLAADGVAPVLAMQTLHILRNLYFLSSRLGATSFSQYTFVYLSALDIMSQYPIQADAFLKEIRPAQLGQIPKHPLDRCLNLYFLNTAEHFTLILPPQASEQLLVAAATPYLATGGNNNLLPIFEAAHSVMLAVFSAPQSAGVAAKHLPFYVDALFYSFPQNLSPRQFRLAFKTLLQVTAPPSPLSGSQPDLPATLLELIHHRAMIAPTTPLAIKGIPNTPPESDNSSQLSEQTVLILTLLDGLPFLPLDLLEEWLPLSAELINVIPDGEMRESCKRRFWEILISGEMDPDRSQVCVSWWATRGGREMVLFGSAQEAYMSGALPVESSNNNNDIESKL</sequence>
<gene>
    <name evidence="1" type="ORF">K402DRAFT_339059</name>
</gene>